<dbReference type="InterPro" id="IPR023346">
    <property type="entry name" value="Lysozyme-like_dom_sf"/>
</dbReference>
<dbReference type="SUPFAM" id="SSF53955">
    <property type="entry name" value="Lysozyme-like"/>
    <property type="match status" value="1"/>
</dbReference>
<evidence type="ECO:0000313" key="4">
    <source>
        <dbReference type="EMBL" id="CAG4893453.1"/>
    </source>
</evidence>
<dbReference type="InterPro" id="IPR008258">
    <property type="entry name" value="Transglycosylase_SLT_dom_1"/>
</dbReference>
<dbReference type="PROSITE" id="PS00922">
    <property type="entry name" value="TRANSGLYCOSYLASE"/>
    <property type="match status" value="1"/>
</dbReference>
<dbReference type="PANTHER" id="PTHR37423:SF2">
    <property type="entry name" value="MEMBRANE-BOUND LYTIC MUREIN TRANSGLYCOSYLASE C"/>
    <property type="match status" value="1"/>
</dbReference>
<dbReference type="PANTHER" id="PTHR37423">
    <property type="entry name" value="SOLUBLE LYTIC MUREIN TRANSGLYCOSYLASE-RELATED"/>
    <property type="match status" value="1"/>
</dbReference>
<dbReference type="GO" id="GO:0000270">
    <property type="term" value="P:peptidoglycan metabolic process"/>
    <property type="evidence" value="ECO:0007669"/>
    <property type="project" value="InterPro"/>
</dbReference>
<comment type="caution">
    <text evidence="4">The sequence shown here is derived from an EMBL/GenBank/DDBJ whole genome shotgun (WGS) entry which is preliminary data.</text>
</comment>
<sequence length="222" mass="23501">MSLSMCPAGCRFLTAIVLAAAAVAVPHSALASGVVMIVGGLNHDADRAVDTDRTAVIVEPANRQSSSNMARDSRVIALTPLINEAAHNTGIDPALLMAVIDVESGGDARAVSPRGASGLMQLMPATAARHGTLDVFDPKQNIAAGARYLGQLLHQFGTLPLALAAYNAGEGAVLKYGKQIPPFEETLTYVPRVLDRYQRYRSVVQPQGRFLLVRSGDVLSRE</sequence>
<dbReference type="EC" id="4.2.2.-" evidence="4"/>
<feature type="chain" id="PRO_5040319878" evidence="2">
    <location>
        <begin position="32"/>
        <end position="222"/>
    </location>
</feature>
<dbReference type="Gene3D" id="1.10.530.10">
    <property type="match status" value="1"/>
</dbReference>
<organism evidence="4 5">
    <name type="scientific">Paraburkholderia saeva</name>
    <dbReference type="NCBI Taxonomy" id="2777537"/>
    <lineage>
        <taxon>Bacteria</taxon>
        <taxon>Pseudomonadati</taxon>
        <taxon>Pseudomonadota</taxon>
        <taxon>Betaproteobacteria</taxon>
        <taxon>Burkholderiales</taxon>
        <taxon>Burkholderiaceae</taxon>
        <taxon>Paraburkholderia</taxon>
    </lineage>
</organism>
<feature type="domain" description="Transglycosylase SLT" evidence="3">
    <location>
        <begin position="81"/>
        <end position="179"/>
    </location>
</feature>
<proteinExistence type="inferred from homology"/>
<dbReference type="Proteomes" id="UP000789704">
    <property type="component" value="Unassembled WGS sequence"/>
</dbReference>
<name>A0A9N8X0E1_9BURK</name>
<dbReference type="GO" id="GO:0016020">
    <property type="term" value="C:membrane"/>
    <property type="evidence" value="ECO:0007669"/>
    <property type="project" value="InterPro"/>
</dbReference>
<comment type="similarity">
    <text evidence="1">Belongs to the transglycosylase Slt family.</text>
</comment>
<evidence type="ECO:0000256" key="2">
    <source>
        <dbReference type="SAM" id="SignalP"/>
    </source>
</evidence>
<feature type="signal peptide" evidence="2">
    <location>
        <begin position="1"/>
        <end position="31"/>
    </location>
</feature>
<protein>
    <submittedName>
        <fullName evidence="4">Membrane-bound lytic murein transglycosylase F</fullName>
        <ecNumber evidence="4">4.2.2.-</ecNumber>
    </submittedName>
</protein>
<dbReference type="AlphaFoldDB" id="A0A9N8X0E1"/>
<evidence type="ECO:0000313" key="5">
    <source>
        <dbReference type="Proteomes" id="UP000789704"/>
    </source>
</evidence>
<accession>A0A9N8X0E1</accession>
<dbReference type="InterPro" id="IPR000189">
    <property type="entry name" value="Transglyc_AS"/>
</dbReference>
<reference evidence="4" key="1">
    <citation type="submission" date="2021-04" db="EMBL/GenBank/DDBJ databases">
        <authorList>
            <person name="Vanwijnsberghe S."/>
        </authorList>
    </citation>
    <scope>NUCLEOTIDE SEQUENCE</scope>
    <source>
        <strain evidence="4">LMG 31841</strain>
    </source>
</reference>
<dbReference type="CDD" id="cd00254">
    <property type="entry name" value="LT-like"/>
    <property type="match status" value="1"/>
</dbReference>
<keyword evidence="2" id="KW-0732">Signal</keyword>
<keyword evidence="4" id="KW-0456">Lyase</keyword>
<keyword evidence="5" id="KW-1185">Reference proteome</keyword>
<dbReference type="GO" id="GO:0008933">
    <property type="term" value="F:peptidoglycan lytic transglycosylase activity"/>
    <property type="evidence" value="ECO:0007669"/>
    <property type="project" value="InterPro"/>
</dbReference>
<dbReference type="EMBL" id="CAJQZC010000003">
    <property type="protein sequence ID" value="CAG4893453.1"/>
    <property type="molecule type" value="Genomic_DNA"/>
</dbReference>
<dbReference type="Pfam" id="PF01464">
    <property type="entry name" value="SLT"/>
    <property type="match status" value="1"/>
</dbReference>
<evidence type="ECO:0000256" key="1">
    <source>
        <dbReference type="ARBA" id="ARBA00007734"/>
    </source>
</evidence>
<evidence type="ECO:0000259" key="3">
    <source>
        <dbReference type="Pfam" id="PF01464"/>
    </source>
</evidence>
<gene>
    <name evidence="4" type="primary">mltF_1</name>
    <name evidence="4" type="ORF">LMG31841_01703</name>
</gene>